<dbReference type="EMBL" id="JABELV010000170">
    <property type="protein sequence ID" value="KAG7528717.1"/>
    <property type="molecule type" value="Genomic_DNA"/>
</dbReference>
<comment type="caution">
    <text evidence="2">The sequence shown here is derived from an EMBL/GenBank/DDBJ whole genome shotgun (WGS) entry which is preliminary data.</text>
</comment>
<keyword evidence="3" id="KW-1185">Reference proteome</keyword>
<reference evidence="2" key="1">
    <citation type="submission" date="2020-04" db="EMBL/GenBank/DDBJ databases">
        <title>Analysis of mating type loci in Filobasidium floriforme.</title>
        <authorList>
            <person name="Nowrousian M."/>
        </authorList>
    </citation>
    <scope>NUCLEOTIDE SEQUENCE</scope>
    <source>
        <strain evidence="2">CBS 6242</strain>
    </source>
</reference>
<feature type="compositionally biased region" description="Low complexity" evidence="1">
    <location>
        <begin position="16"/>
        <end position="34"/>
    </location>
</feature>
<feature type="compositionally biased region" description="Low complexity" evidence="1">
    <location>
        <begin position="356"/>
        <end position="370"/>
    </location>
</feature>
<feature type="region of interest" description="Disordered" evidence="1">
    <location>
        <begin position="1"/>
        <end position="165"/>
    </location>
</feature>
<evidence type="ECO:0000313" key="2">
    <source>
        <dbReference type="EMBL" id="KAG7528717.1"/>
    </source>
</evidence>
<evidence type="ECO:0000313" key="3">
    <source>
        <dbReference type="Proteomes" id="UP000812966"/>
    </source>
</evidence>
<dbReference type="Proteomes" id="UP000812966">
    <property type="component" value="Unassembled WGS sequence"/>
</dbReference>
<evidence type="ECO:0008006" key="4">
    <source>
        <dbReference type="Google" id="ProtNLM"/>
    </source>
</evidence>
<sequence length="477" mass="52947">MSSHSQQQPSANERASQTPGPQSQPPQQYYHPVPGIHPAYGHLSPFAPGFLSHQHPPHLQQQLPGGSQHHRSSSYHLPQSQSAFPSPYPASQAQPTLAPGTQQSTPAPDWPQSHSQSSRQPVGSAPPPHGFGTAPQEASRRPTSIRGISESPPVTSAVVPTNPRHTGKAAEEISVRWHYWMEELLAETLIKEKEKLPNKTRFNLEVYGRVAKVINDELDKRPDSGHGRLTAKKVDNKKFALNKDFYQPLRMMKNKTGWGAWDNVNYRPIIEDGVWEDLMRDWVGTPTKAQMNFLRENGWALFPLWDKVRDGVGATGDFAVPGGGNPPSSTPRRAQLDDTEDDDADDSQRSLITPTPSKSSRGGSVSGSARSRGKARAAKRRRDDRSPSADAVSEISRSYLEGIQAASKRVTTDSVKYLKEDLAEMDVDDGEKRLIRLQLARDRVLMQSYIDQPKEDRQELLLGLLLEIQSRDARGAR</sequence>
<feature type="region of interest" description="Disordered" evidence="1">
    <location>
        <begin position="315"/>
        <end position="393"/>
    </location>
</feature>
<protein>
    <recommendedName>
        <fullName evidence="4">Myb/SANT-like domain-containing protein</fullName>
    </recommendedName>
</protein>
<dbReference type="AlphaFoldDB" id="A0A8K0JFT8"/>
<organism evidence="2 3">
    <name type="scientific">Filobasidium floriforme</name>
    <dbReference type="NCBI Taxonomy" id="5210"/>
    <lineage>
        <taxon>Eukaryota</taxon>
        <taxon>Fungi</taxon>
        <taxon>Dikarya</taxon>
        <taxon>Basidiomycota</taxon>
        <taxon>Agaricomycotina</taxon>
        <taxon>Tremellomycetes</taxon>
        <taxon>Filobasidiales</taxon>
        <taxon>Filobasidiaceae</taxon>
        <taxon>Filobasidium</taxon>
    </lineage>
</organism>
<gene>
    <name evidence="2" type="ORF">FFLO_05978</name>
</gene>
<feature type="compositionally biased region" description="Basic residues" evidence="1">
    <location>
        <begin position="371"/>
        <end position="380"/>
    </location>
</feature>
<name>A0A8K0JFT8_9TREE</name>
<feature type="compositionally biased region" description="Low complexity" evidence="1">
    <location>
        <begin position="51"/>
        <end position="67"/>
    </location>
</feature>
<feature type="compositionally biased region" description="Polar residues" evidence="1">
    <location>
        <begin position="1"/>
        <end position="15"/>
    </location>
</feature>
<accession>A0A8K0JFT8</accession>
<proteinExistence type="predicted"/>
<evidence type="ECO:0000256" key="1">
    <source>
        <dbReference type="SAM" id="MobiDB-lite"/>
    </source>
</evidence>
<feature type="compositionally biased region" description="Polar residues" evidence="1">
    <location>
        <begin position="74"/>
        <end position="121"/>
    </location>
</feature>